<keyword evidence="2" id="KW-1185">Reference proteome</keyword>
<dbReference type="EMBL" id="JAJSOW010000101">
    <property type="protein sequence ID" value="KAI9180499.1"/>
    <property type="molecule type" value="Genomic_DNA"/>
</dbReference>
<gene>
    <name evidence="1" type="ORF">LWI28_005400</name>
</gene>
<dbReference type="AlphaFoldDB" id="A0AAD5IXN3"/>
<protein>
    <submittedName>
        <fullName evidence="1">Uncharacterized protein</fullName>
    </submittedName>
</protein>
<evidence type="ECO:0000313" key="1">
    <source>
        <dbReference type="EMBL" id="KAI9180499.1"/>
    </source>
</evidence>
<reference evidence="1" key="1">
    <citation type="journal article" date="2022" name="Plant J.">
        <title>Strategies of tolerance reflected in two North American maple genomes.</title>
        <authorList>
            <person name="McEvoy S.L."/>
            <person name="Sezen U.U."/>
            <person name="Trouern-Trend A."/>
            <person name="McMahon S.M."/>
            <person name="Schaberg P.G."/>
            <person name="Yang J."/>
            <person name="Wegrzyn J.L."/>
            <person name="Swenson N.G."/>
        </authorList>
    </citation>
    <scope>NUCLEOTIDE SEQUENCE</scope>
    <source>
        <strain evidence="1">91603</strain>
    </source>
</reference>
<evidence type="ECO:0000313" key="2">
    <source>
        <dbReference type="Proteomes" id="UP001064489"/>
    </source>
</evidence>
<reference evidence="1" key="2">
    <citation type="submission" date="2023-02" db="EMBL/GenBank/DDBJ databases">
        <authorList>
            <person name="Swenson N.G."/>
            <person name="Wegrzyn J.L."/>
            <person name="Mcevoy S.L."/>
        </authorList>
    </citation>
    <scope>NUCLEOTIDE SEQUENCE</scope>
    <source>
        <strain evidence="1">91603</strain>
        <tissue evidence="1">Leaf</tissue>
    </source>
</reference>
<dbReference type="Proteomes" id="UP001064489">
    <property type="component" value="Chromosome 4"/>
</dbReference>
<name>A0AAD5IXN3_ACENE</name>
<organism evidence="1 2">
    <name type="scientific">Acer negundo</name>
    <name type="common">Box elder</name>
    <dbReference type="NCBI Taxonomy" id="4023"/>
    <lineage>
        <taxon>Eukaryota</taxon>
        <taxon>Viridiplantae</taxon>
        <taxon>Streptophyta</taxon>
        <taxon>Embryophyta</taxon>
        <taxon>Tracheophyta</taxon>
        <taxon>Spermatophyta</taxon>
        <taxon>Magnoliopsida</taxon>
        <taxon>eudicotyledons</taxon>
        <taxon>Gunneridae</taxon>
        <taxon>Pentapetalae</taxon>
        <taxon>rosids</taxon>
        <taxon>malvids</taxon>
        <taxon>Sapindales</taxon>
        <taxon>Sapindaceae</taxon>
        <taxon>Hippocastanoideae</taxon>
        <taxon>Acereae</taxon>
        <taxon>Acer</taxon>
    </lineage>
</organism>
<comment type="caution">
    <text evidence="1">The sequence shown here is derived from an EMBL/GenBank/DDBJ whole genome shotgun (WGS) entry which is preliminary data.</text>
</comment>
<sequence>MRPRETGNDLLRPRAVPSSYVVESRVGNPVSRAGYKGLGDKDVCSVSGKLDAMLAGQVSLQSIPSNVEGLCLSVKKVDVFGFVQVNPHSKGVDEVSAGAESTQLKKKGP</sequence>
<proteinExistence type="predicted"/>
<accession>A0AAD5IXN3</accession>